<accession>W2Y4R9</accession>
<proteinExistence type="predicted"/>
<evidence type="ECO:0000313" key="2">
    <source>
        <dbReference type="Proteomes" id="UP000018948"/>
    </source>
</evidence>
<protein>
    <submittedName>
        <fullName evidence="1">Uncharacterized protein</fullName>
    </submittedName>
</protein>
<dbReference type="EMBL" id="ANIY01004352">
    <property type="protein sequence ID" value="ETP29996.1"/>
    <property type="molecule type" value="Genomic_DNA"/>
</dbReference>
<sequence length="65" mass="6823">MKTTGLLDKCLGGYNCGCIVGGDIGTVCTDLSAIGTQSVQLNSQDWSDKLNDEQLSSALQKSQVL</sequence>
<name>W2Y4R9_PHYNI</name>
<dbReference type="AlphaFoldDB" id="W2Y4R9"/>
<dbReference type="Proteomes" id="UP000018948">
    <property type="component" value="Unassembled WGS sequence"/>
</dbReference>
<reference evidence="1 2" key="1">
    <citation type="submission" date="2013-11" db="EMBL/GenBank/DDBJ databases">
        <title>The Genome Sequence of Phytophthora parasitica P10297.</title>
        <authorList>
            <consortium name="The Broad Institute Genomics Platform"/>
            <person name="Russ C."/>
            <person name="Tyler B."/>
            <person name="Panabieres F."/>
            <person name="Shan W."/>
            <person name="Tripathy S."/>
            <person name="Grunwald N."/>
            <person name="Machado M."/>
            <person name="Johnson C.S."/>
            <person name="Walker B."/>
            <person name="Young S.K."/>
            <person name="Zeng Q."/>
            <person name="Gargeya S."/>
            <person name="Fitzgerald M."/>
            <person name="Haas B."/>
            <person name="Abouelleil A."/>
            <person name="Allen A.W."/>
            <person name="Alvarado L."/>
            <person name="Arachchi H.M."/>
            <person name="Berlin A.M."/>
            <person name="Chapman S.B."/>
            <person name="Gainer-Dewar J."/>
            <person name="Goldberg J."/>
            <person name="Griggs A."/>
            <person name="Gujja S."/>
            <person name="Hansen M."/>
            <person name="Howarth C."/>
            <person name="Imamovic A."/>
            <person name="Ireland A."/>
            <person name="Larimer J."/>
            <person name="McCowan C."/>
            <person name="Murphy C."/>
            <person name="Pearson M."/>
            <person name="Poon T.W."/>
            <person name="Priest M."/>
            <person name="Roberts A."/>
            <person name="Saif S."/>
            <person name="Shea T."/>
            <person name="Sisk P."/>
            <person name="Sykes S."/>
            <person name="Wortman J."/>
            <person name="Nusbaum C."/>
            <person name="Birren B."/>
        </authorList>
    </citation>
    <scope>NUCLEOTIDE SEQUENCE [LARGE SCALE GENOMIC DNA]</scope>
    <source>
        <strain evidence="1 2">P10297</strain>
    </source>
</reference>
<organism evidence="1 2">
    <name type="scientific">Phytophthora nicotianae P10297</name>
    <dbReference type="NCBI Taxonomy" id="1317064"/>
    <lineage>
        <taxon>Eukaryota</taxon>
        <taxon>Sar</taxon>
        <taxon>Stramenopiles</taxon>
        <taxon>Oomycota</taxon>
        <taxon>Peronosporomycetes</taxon>
        <taxon>Peronosporales</taxon>
        <taxon>Peronosporaceae</taxon>
        <taxon>Phytophthora</taxon>
    </lineage>
</organism>
<comment type="caution">
    <text evidence="1">The sequence shown here is derived from an EMBL/GenBank/DDBJ whole genome shotgun (WGS) entry which is preliminary data.</text>
</comment>
<evidence type="ECO:0000313" key="1">
    <source>
        <dbReference type="EMBL" id="ETP29996.1"/>
    </source>
</evidence>
<gene>
    <name evidence="1" type="ORF">F442_20925</name>
</gene>